<organism evidence="1">
    <name type="scientific">Anguilla anguilla</name>
    <name type="common">European freshwater eel</name>
    <name type="synonym">Muraena anguilla</name>
    <dbReference type="NCBI Taxonomy" id="7936"/>
    <lineage>
        <taxon>Eukaryota</taxon>
        <taxon>Metazoa</taxon>
        <taxon>Chordata</taxon>
        <taxon>Craniata</taxon>
        <taxon>Vertebrata</taxon>
        <taxon>Euteleostomi</taxon>
        <taxon>Actinopterygii</taxon>
        <taxon>Neopterygii</taxon>
        <taxon>Teleostei</taxon>
        <taxon>Anguilliformes</taxon>
        <taxon>Anguillidae</taxon>
        <taxon>Anguilla</taxon>
    </lineage>
</organism>
<dbReference type="AlphaFoldDB" id="A0A0E9XSC1"/>
<sequence>MYFCIACVLAASRNAQDAQEVLICPSLHGNKP</sequence>
<evidence type="ECO:0000313" key="1">
    <source>
        <dbReference type="EMBL" id="JAI05658.1"/>
    </source>
</evidence>
<reference evidence="1" key="2">
    <citation type="journal article" date="2015" name="Fish Shellfish Immunol.">
        <title>Early steps in the European eel (Anguilla anguilla)-Vibrio vulnificus interaction in the gills: Role of the RtxA13 toxin.</title>
        <authorList>
            <person name="Callol A."/>
            <person name="Pajuelo D."/>
            <person name="Ebbesson L."/>
            <person name="Teles M."/>
            <person name="MacKenzie S."/>
            <person name="Amaro C."/>
        </authorList>
    </citation>
    <scope>NUCLEOTIDE SEQUENCE</scope>
</reference>
<name>A0A0E9XSC1_ANGAN</name>
<protein>
    <submittedName>
        <fullName evidence="1">Uncharacterized protein</fullName>
    </submittedName>
</protein>
<proteinExistence type="predicted"/>
<reference evidence="1" key="1">
    <citation type="submission" date="2014-11" db="EMBL/GenBank/DDBJ databases">
        <authorList>
            <person name="Amaro Gonzalez C."/>
        </authorList>
    </citation>
    <scope>NUCLEOTIDE SEQUENCE</scope>
</reference>
<dbReference type="EMBL" id="GBXM01002920">
    <property type="protein sequence ID" value="JAI05658.1"/>
    <property type="molecule type" value="Transcribed_RNA"/>
</dbReference>
<accession>A0A0E9XSC1</accession>